<evidence type="ECO:0000313" key="3">
    <source>
        <dbReference type="Proteomes" id="UP001377567"/>
    </source>
</evidence>
<feature type="region of interest" description="Disordered" evidence="1">
    <location>
        <begin position="518"/>
        <end position="544"/>
    </location>
</feature>
<evidence type="ECO:0000256" key="1">
    <source>
        <dbReference type="SAM" id="MobiDB-lite"/>
    </source>
</evidence>
<name>A0AAV5RUH7_MAUHU</name>
<feature type="compositionally biased region" description="Polar residues" evidence="1">
    <location>
        <begin position="385"/>
        <end position="402"/>
    </location>
</feature>
<dbReference type="AlphaFoldDB" id="A0AAV5RUH7"/>
<dbReference type="EMBL" id="BTGD01000003">
    <property type="protein sequence ID" value="GMM54962.1"/>
    <property type="molecule type" value="Genomic_DNA"/>
</dbReference>
<dbReference type="Proteomes" id="UP001377567">
    <property type="component" value="Unassembled WGS sequence"/>
</dbReference>
<feature type="region of interest" description="Disordered" evidence="1">
    <location>
        <begin position="329"/>
        <end position="459"/>
    </location>
</feature>
<sequence length="801" mass="90139">MSSLQIWRQEEDNLLKIRKLYTIIEHISAPASSKLDPFKSIRRSAVLLQKHLKSVVDKYPHLFQLFNRYDDPASGVNGWLFQLNTLGFFANILIESTNLILSPDVRYFREGPSSNFTTYVLDIYTQLSGYSKLLDNDNGRHIDLVLTNFEERFKKMYMFENYSLDRYDEVRDLMSMSHSLVASLSIKKENISRKAYFRLQVNNMYQTTLLVEVCELTDGGIGIFKIDSGELPTTIGTAHNLIERLVRGEYSLLHMGKSLLFPIIKKGELEIVRGVRAGYELRTTTGNGTELKLRSVDPVQWETYWKFAFQKLFRSNIILGGAIPSDTERIQRMPSSSDLSFTKKHDKLGTNPFTSEDSDGNKVIGLGLGIGQESDRETSPADADTTISRNSSGFSLHKSTPLQKPMDTYIKKEESKNTNPFREPFFTSNDKFGDTVADNSTYNSSTRTNGDQKSGDSDLTQSMQSMVLENNENNNDNLPELTKLTETVDKESGNTHANSVMTGTIDPSSIVITNKTGIIDDGSENDTSVKDRAHDTNVHDDQSSISEFERDIHEFVRTHKAPIFKDLECNVSYWNGSTWEVIRDDEPLQLTIIALREKVPMLIYSLVDDILNPIFAVSLRNSCRSGAATARDIQLRVTRASYVVELPIYSSTLNIRCVKSKELLAIIQDCIALRENTYGKYFSGSTASSSVLSNTDILSGTPPNSVLASKIKVKLHVLKDGLWRPSNIGLLTIRTESDEKGSGFLFEYSTTEGKNVTIDSRLEKVRRLGRTGLAFTSDGRGCLFEFTNQDMTDDVSRFIGL</sequence>
<protein>
    <submittedName>
        <fullName evidence="2">Rbh1 protein</fullName>
    </submittedName>
</protein>
<reference evidence="2 3" key="1">
    <citation type="journal article" date="2023" name="Elife">
        <title>Identification of key yeast species and microbe-microbe interactions impacting larval growth of Drosophila in the wild.</title>
        <authorList>
            <person name="Mure A."/>
            <person name="Sugiura Y."/>
            <person name="Maeda R."/>
            <person name="Honda K."/>
            <person name="Sakurai N."/>
            <person name="Takahashi Y."/>
            <person name="Watada M."/>
            <person name="Katoh T."/>
            <person name="Gotoh A."/>
            <person name="Gotoh Y."/>
            <person name="Taniguchi I."/>
            <person name="Nakamura K."/>
            <person name="Hayashi T."/>
            <person name="Katayama T."/>
            <person name="Uemura T."/>
            <person name="Hattori Y."/>
        </authorList>
    </citation>
    <scope>NUCLEOTIDE SEQUENCE [LARGE SCALE GENOMIC DNA]</scope>
    <source>
        <strain evidence="2 3">KH-74</strain>
    </source>
</reference>
<keyword evidence="3" id="KW-1185">Reference proteome</keyword>
<accession>A0AAV5RUH7</accession>
<organism evidence="2 3">
    <name type="scientific">Maudiozyma humilis</name>
    <name type="common">Sour dough yeast</name>
    <name type="synonym">Kazachstania humilis</name>
    <dbReference type="NCBI Taxonomy" id="51915"/>
    <lineage>
        <taxon>Eukaryota</taxon>
        <taxon>Fungi</taxon>
        <taxon>Dikarya</taxon>
        <taxon>Ascomycota</taxon>
        <taxon>Saccharomycotina</taxon>
        <taxon>Saccharomycetes</taxon>
        <taxon>Saccharomycetales</taxon>
        <taxon>Saccharomycetaceae</taxon>
        <taxon>Maudiozyma</taxon>
    </lineage>
</organism>
<gene>
    <name evidence="2" type="ORF">DAKH74_015780</name>
</gene>
<feature type="compositionally biased region" description="Basic and acidic residues" evidence="1">
    <location>
        <begin position="527"/>
        <end position="544"/>
    </location>
</feature>
<evidence type="ECO:0000313" key="2">
    <source>
        <dbReference type="EMBL" id="GMM54962.1"/>
    </source>
</evidence>
<feature type="compositionally biased region" description="Polar residues" evidence="1">
    <location>
        <begin position="437"/>
        <end position="459"/>
    </location>
</feature>
<comment type="caution">
    <text evidence="2">The sequence shown here is derived from an EMBL/GenBank/DDBJ whole genome shotgun (WGS) entry which is preliminary data.</text>
</comment>
<proteinExistence type="predicted"/>